<dbReference type="SUPFAM" id="SSF53474">
    <property type="entry name" value="alpha/beta-Hydrolases"/>
    <property type="match status" value="1"/>
</dbReference>
<dbReference type="GO" id="GO:0016787">
    <property type="term" value="F:hydrolase activity"/>
    <property type="evidence" value="ECO:0007669"/>
    <property type="project" value="InterPro"/>
</dbReference>
<proteinExistence type="predicted"/>
<evidence type="ECO:0000313" key="2">
    <source>
        <dbReference type="EMBL" id="KAF2666192.1"/>
    </source>
</evidence>
<gene>
    <name evidence="2" type="ORF">BT63DRAFT_458558</name>
</gene>
<feature type="domain" description="Dienelactone hydrolase" evidence="1">
    <location>
        <begin position="28"/>
        <end position="245"/>
    </location>
</feature>
<evidence type="ECO:0000313" key="3">
    <source>
        <dbReference type="Proteomes" id="UP000799302"/>
    </source>
</evidence>
<name>A0A6A6U247_9PEZI</name>
<evidence type="ECO:0000259" key="1">
    <source>
        <dbReference type="Pfam" id="PF01738"/>
    </source>
</evidence>
<dbReference type="Pfam" id="PF01738">
    <property type="entry name" value="DLH"/>
    <property type="match status" value="1"/>
</dbReference>
<dbReference type="OrthoDB" id="2147163at2759"/>
<sequence length="248" mass="26373">MSEACCTLPPVQAEYTSKGSFETVAGLKTYKTGPADATTAVILIYDVFGITPQIQQGADMLAASGKHPFQVLIPDFLKGEYAQGSWFGPNAGEEGKKAIGKYFGPDGVGNPGVVTGLLKKVVEEIKGAGTVTKFGAVGYCWGAKIVSINLTEGTAFSVAAEVHPSMMTPEDGSKIVKPIIVLASKDEDAEIVKAFGANLKVPNVVDFYNESPHGWMTTRADLKDEKMAANFAKGYQAVSDFFHEHLSL</sequence>
<accession>A0A6A6U247</accession>
<reference evidence="2" key="1">
    <citation type="journal article" date="2020" name="Stud. Mycol.">
        <title>101 Dothideomycetes genomes: a test case for predicting lifestyles and emergence of pathogens.</title>
        <authorList>
            <person name="Haridas S."/>
            <person name="Albert R."/>
            <person name="Binder M."/>
            <person name="Bloem J."/>
            <person name="Labutti K."/>
            <person name="Salamov A."/>
            <person name="Andreopoulos B."/>
            <person name="Baker S."/>
            <person name="Barry K."/>
            <person name="Bills G."/>
            <person name="Bluhm B."/>
            <person name="Cannon C."/>
            <person name="Castanera R."/>
            <person name="Culley D."/>
            <person name="Daum C."/>
            <person name="Ezra D."/>
            <person name="Gonzalez J."/>
            <person name="Henrissat B."/>
            <person name="Kuo A."/>
            <person name="Liang C."/>
            <person name="Lipzen A."/>
            <person name="Lutzoni F."/>
            <person name="Magnuson J."/>
            <person name="Mondo S."/>
            <person name="Nolan M."/>
            <person name="Ohm R."/>
            <person name="Pangilinan J."/>
            <person name="Park H.-J."/>
            <person name="Ramirez L."/>
            <person name="Alfaro M."/>
            <person name="Sun H."/>
            <person name="Tritt A."/>
            <person name="Yoshinaga Y."/>
            <person name="Zwiers L.-H."/>
            <person name="Turgeon B."/>
            <person name="Goodwin S."/>
            <person name="Spatafora J."/>
            <person name="Crous P."/>
            <person name="Grigoriev I."/>
        </authorList>
    </citation>
    <scope>NUCLEOTIDE SEQUENCE</scope>
    <source>
        <strain evidence="2">CBS 115976</strain>
    </source>
</reference>
<protein>
    <recommendedName>
        <fullName evidence="1">Dienelactone hydrolase domain-containing protein</fullName>
    </recommendedName>
</protein>
<dbReference type="PANTHER" id="PTHR47668">
    <property type="entry name" value="DIENELACTONE HYDROLASE FAMILY PROTEIN (AFU_ORTHOLOGUE AFUA_6G01940)"/>
    <property type="match status" value="1"/>
</dbReference>
<dbReference type="Proteomes" id="UP000799302">
    <property type="component" value="Unassembled WGS sequence"/>
</dbReference>
<dbReference type="PANTHER" id="PTHR47668:SF1">
    <property type="entry name" value="DIENELACTONE HYDROLASE DOMAIN-CONTAINING PROTEIN-RELATED"/>
    <property type="match status" value="1"/>
</dbReference>
<dbReference type="InterPro" id="IPR002925">
    <property type="entry name" value="Dienelactn_hydro"/>
</dbReference>
<dbReference type="AlphaFoldDB" id="A0A6A6U247"/>
<dbReference type="InterPro" id="IPR029058">
    <property type="entry name" value="AB_hydrolase_fold"/>
</dbReference>
<organism evidence="2 3">
    <name type="scientific">Microthyrium microscopicum</name>
    <dbReference type="NCBI Taxonomy" id="703497"/>
    <lineage>
        <taxon>Eukaryota</taxon>
        <taxon>Fungi</taxon>
        <taxon>Dikarya</taxon>
        <taxon>Ascomycota</taxon>
        <taxon>Pezizomycotina</taxon>
        <taxon>Dothideomycetes</taxon>
        <taxon>Dothideomycetes incertae sedis</taxon>
        <taxon>Microthyriales</taxon>
        <taxon>Microthyriaceae</taxon>
        <taxon>Microthyrium</taxon>
    </lineage>
</organism>
<keyword evidence="3" id="KW-1185">Reference proteome</keyword>
<dbReference type="EMBL" id="MU004239">
    <property type="protein sequence ID" value="KAF2666192.1"/>
    <property type="molecule type" value="Genomic_DNA"/>
</dbReference>
<dbReference type="Gene3D" id="3.40.50.1820">
    <property type="entry name" value="alpha/beta hydrolase"/>
    <property type="match status" value="1"/>
</dbReference>